<evidence type="ECO:0000256" key="1">
    <source>
        <dbReference type="SAM" id="MobiDB-lite"/>
    </source>
</evidence>
<dbReference type="AlphaFoldDB" id="A0A448WPK7"/>
<protein>
    <submittedName>
        <fullName evidence="2">Uncharacterized protein</fullName>
    </submittedName>
</protein>
<sequence>MLEISLSRREAPSDPRESLRGSAESEANVDPRGVLVDARPEPGQELGLKFDTKMESVLWNRAEESRQRLAYWRQWQASTRRSKSVEPRMAKRQGGEGLSYLQVNDAIGHMRLSGHASALASGSISTMSFPGWAMSATSLANSGSALEPWRDPGTKPELRLMGGGIEGEMFEAQSDWQGKPIEAIDAKTRAGYLASQPTLSQHIPVEEGGSQEETCKETKKVNRTSSCLTSDNVNPSSSFASVVMTSSIIGLMTGYILRRSTGVAATNYLIDKGGDNAGEIPGDITVIGSFTYKEIGSSGRERCTENIRSNPVTT</sequence>
<evidence type="ECO:0000313" key="2">
    <source>
        <dbReference type="EMBL" id="VEL16977.1"/>
    </source>
</evidence>
<dbReference type="EMBL" id="CAAALY010030573">
    <property type="protein sequence ID" value="VEL16977.1"/>
    <property type="molecule type" value="Genomic_DNA"/>
</dbReference>
<proteinExistence type="predicted"/>
<reference evidence="2" key="1">
    <citation type="submission" date="2018-11" db="EMBL/GenBank/DDBJ databases">
        <authorList>
            <consortium name="Pathogen Informatics"/>
        </authorList>
    </citation>
    <scope>NUCLEOTIDE SEQUENCE</scope>
</reference>
<evidence type="ECO:0000313" key="3">
    <source>
        <dbReference type="Proteomes" id="UP000784294"/>
    </source>
</evidence>
<feature type="compositionally biased region" description="Basic and acidic residues" evidence="1">
    <location>
        <begin position="1"/>
        <end position="19"/>
    </location>
</feature>
<feature type="region of interest" description="Disordered" evidence="1">
    <location>
        <begin position="1"/>
        <end position="40"/>
    </location>
</feature>
<name>A0A448WPK7_9PLAT</name>
<comment type="caution">
    <text evidence="2">The sequence shown here is derived from an EMBL/GenBank/DDBJ whole genome shotgun (WGS) entry which is preliminary data.</text>
</comment>
<organism evidence="2 3">
    <name type="scientific">Protopolystoma xenopodis</name>
    <dbReference type="NCBI Taxonomy" id="117903"/>
    <lineage>
        <taxon>Eukaryota</taxon>
        <taxon>Metazoa</taxon>
        <taxon>Spiralia</taxon>
        <taxon>Lophotrochozoa</taxon>
        <taxon>Platyhelminthes</taxon>
        <taxon>Monogenea</taxon>
        <taxon>Polyopisthocotylea</taxon>
        <taxon>Polystomatidea</taxon>
        <taxon>Polystomatidae</taxon>
        <taxon>Protopolystoma</taxon>
    </lineage>
</organism>
<gene>
    <name evidence="2" type="ORF">PXEA_LOCUS10417</name>
</gene>
<keyword evidence="3" id="KW-1185">Reference proteome</keyword>
<dbReference type="Proteomes" id="UP000784294">
    <property type="component" value="Unassembled WGS sequence"/>
</dbReference>
<accession>A0A448WPK7</accession>